<dbReference type="GO" id="GO:0016491">
    <property type="term" value="F:oxidoreductase activity"/>
    <property type="evidence" value="ECO:0007669"/>
    <property type="project" value="InterPro"/>
</dbReference>
<evidence type="ECO:0000256" key="3">
    <source>
        <dbReference type="ARBA" id="ARBA00023157"/>
    </source>
</evidence>
<evidence type="ECO:0000313" key="8">
    <source>
        <dbReference type="Proteomes" id="UP000705867"/>
    </source>
</evidence>
<dbReference type="AlphaFoldDB" id="A0A953SHX6"/>
<dbReference type="Gene3D" id="1.25.40.10">
    <property type="entry name" value="Tetratricopeptide repeat domain"/>
    <property type="match status" value="1"/>
</dbReference>
<sequence length="360" mass="40099">MRRILALTLIIVLSVTCIGSAQAMLQVGSAPPEFVLSDLDGKEVQLSTYSSRSKAVVVVFWSTWSASSAKALRRFEEFHQKYKDKGIQVLGINAENQTMSPADRENIRKVVQEIRITFPILLDRELSTFHDYQVIALPSTVIVTDGKISYELPGLPLVGTEEMFDFLRVLAGETPRQKREPGYVPRHDAIADASLAGQFAGKKQLAMARSLYRKAIEKDPQYVLPYIKLAEILEKEGTLTEMEEVLRKALTVDPGSIAAMSSLGYCLAKREKQKEALGLLEKAVAGDESYTPAQYYYAYALGKDGRIKEAEGAFQRAAGLNPHEPLLYLLRAEIREKAGMPAEAAADYRKALELKLRIQR</sequence>
<dbReference type="InterPro" id="IPR013766">
    <property type="entry name" value="Thioredoxin_domain"/>
</dbReference>
<keyword evidence="4" id="KW-0676">Redox-active center</keyword>
<keyword evidence="2" id="KW-0201">Cytochrome c-type biogenesis</keyword>
<feature type="chain" id="PRO_5037015283" evidence="5">
    <location>
        <begin position="24"/>
        <end position="360"/>
    </location>
</feature>
<name>A0A953SHX6_9BACT</name>
<dbReference type="CDD" id="cd02966">
    <property type="entry name" value="TlpA_like_family"/>
    <property type="match status" value="1"/>
</dbReference>
<reference evidence="7" key="1">
    <citation type="journal article" date="2021" name="bioRxiv">
        <title>Unraveling nitrogen, sulfur and carbon metabolic pathways and microbial community transcriptional responses to substrate deprivation and toxicity stresses in a bioreactor mimicking anoxic brackish coastal sediment conditions.</title>
        <authorList>
            <person name="Martins P.D."/>
            <person name="Echeveste M.J."/>
            <person name="Arshad A."/>
            <person name="Kurth J."/>
            <person name="Ouboter H."/>
            <person name="Jetten M.S.M."/>
            <person name="Welte C.U."/>
        </authorList>
    </citation>
    <scope>NUCLEOTIDE SEQUENCE</scope>
    <source>
        <strain evidence="7">MAG_39</strain>
    </source>
</reference>
<comment type="caution">
    <text evidence="7">The sequence shown here is derived from an EMBL/GenBank/DDBJ whole genome shotgun (WGS) entry which is preliminary data.</text>
</comment>
<proteinExistence type="predicted"/>
<dbReference type="Pfam" id="PF00578">
    <property type="entry name" value="AhpC-TSA"/>
    <property type="match status" value="1"/>
</dbReference>
<reference evidence="7" key="2">
    <citation type="submission" date="2021-08" db="EMBL/GenBank/DDBJ databases">
        <authorList>
            <person name="Dalcin Martins P."/>
        </authorList>
    </citation>
    <scope>NUCLEOTIDE SEQUENCE</scope>
    <source>
        <strain evidence="7">MAG_39</strain>
    </source>
</reference>
<accession>A0A953SHX6</accession>
<keyword evidence="3" id="KW-1015">Disulfide bond</keyword>
<organism evidence="7 8">
    <name type="scientific">Candidatus Nitrobium versatile</name>
    <dbReference type="NCBI Taxonomy" id="2884831"/>
    <lineage>
        <taxon>Bacteria</taxon>
        <taxon>Pseudomonadati</taxon>
        <taxon>Nitrospirota</taxon>
        <taxon>Nitrospiria</taxon>
        <taxon>Nitrospirales</taxon>
        <taxon>Nitrospiraceae</taxon>
        <taxon>Candidatus Nitrobium</taxon>
    </lineage>
</organism>
<protein>
    <submittedName>
        <fullName evidence="7">Redoxin domain-containing protein</fullName>
    </submittedName>
</protein>
<dbReference type="InterPro" id="IPR050553">
    <property type="entry name" value="Thioredoxin_ResA/DsbE_sf"/>
</dbReference>
<dbReference type="GO" id="GO:0016209">
    <property type="term" value="F:antioxidant activity"/>
    <property type="evidence" value="ECO:0007669"/>
    <property type="project" value="InterPro"/>
</dbReference>
<dbReference type="PANTHER" id="PTHR42852:SF6">
    <property type="entry name" value="THIOL:DISULFIDE INTERCHANGE PROTEIN DSBE"/>
    <property type="match status" value="1"/>
</dbReference>
<dbReference type="Pfam" id="PF13429">
    <property type="entry name" value="TPR_15"/>
    <property type="match status" value="1"/>
</dbReference>
<evidence type="ECO:0000256" key="4">
    <source>
        <dbReference type="ARBA" id="ARBA00023284"/>
    </source>
</evidence>
<dbReference type="Proteomes" id="UP000705867">
    <property type="component" value="Unassembled WGS sequence"/>
</dbReference>
<dbReference type="SUPFAM" id="SSF48452">
    <property type="entry name" value="TPR-like"/>
    <property type="match status" value="1"/>
</dbReference>
<dbReference type="Gene3D" id="3.40.30.10">
    <property type="entry name" value="Glutaredoxin"/>
    <property type="match status" value="1"/>
</dbReference>
<dbReference type="GO" id="GO:0006950">
    <property type="term" value="P:response to stress"/>
    <property type="evidence" value="ECO:0007669"/>
    <property type="project" value="UniProtKB-ARBA"/>
</dbReference>
<dbReference type="SMART" id="SM00028">
    <property type="entry name" value="TPR"/>
    <property type="match status" value="5"/>
</dbReference>
<dbReference type="InterPro" id="IPR011990">
    <property type="entry name" value="TPR-like_helical_dom_sf"/>
</dbReference>
<feature type="domain" description="Thioredoxin" evidence="6">
    <location>
        <begin position="25"/>
        <end position="172"/>
    </location>
</feature>
<comment type="subcellular location">
    <subcellularLocation>
        <location evidence="1">Cell envelope</location>
    </subcellularLocation>
</comment>
<dbReference type="PROSITE" id="PS51352">
    <property type="entry name" value="THIOREDOXIN_2"/>
    <property type="match status" value="1"/>
</dbReference>
<keyword evidence="5" id="KW-0732">Signal</keyword>
<dbReference type="InterPro" id="IPR036249">
    <property type="entry name" value="Thioredoxin-like_sf"/>
</dbReference>
<evidence type="ECO:0000256" key="2">
    <source>
        <dbReference type="ARBA" id="ARBA00022748"/>
    </source>
</evidence>
<feature type="signal peptide" evidence="5">
    <location>
        <begin position="1"/>
        <end position="23"/>
    </location>
</feature>
<dbReference type="InterPro" id="IPR000866">
    <property type="entry name" value="AhpC/TSA"/>
</dbReference>
<evidence type="ECO:0000259" key="6">
    <source>
        <dbReference type="PROSITE" id="PS51352"/>
    </source>
</evidence>
<dbReference type="EMBL" id="JAIOIV010000136">
    <property type="protein sequence ID" value="MBZ0158129.1"/>
    <property type="molecule type" value="Genomic_DNA"/>
</dbReference>
<dbReference type="PANTHER" id="PTHR42852">
    <property type="entry name" value="THIOL:DISULFIDE INTERCHANGE PROTEIN DSBE"/>
    <property type="match status" value="1"/>
</dbReference>
<dbReference type="InterPro" id="IPR019734">
    <property type="entry name" value="TPR_rpt"/>
</dbReference>
<gene>
    <name evidence="7" type="ORF">K8I29_18175</name>
</gene>
<evidence type="ECO:0000256" key="5">
    <source>
        <dbReference type="SAM" id="SignalP"/>
    </source>
</evidence>
<evidence type="ECO:0000256" key="1">
    <source>
        <dbReference type="ARBA" id="ARBA00004196"/>
    </source>
</evidence>
<evidence type="ECO:0000313" key="7">
    <source>
        <dbReference type="EMBL" id="MBZ0158129.1"/>
    </source>
</evidence>
<dbReference type="GO" id="GO:0030313">
    <property type="term" value="C:cell envelope"/>
    <property type="evidence" value="ECO:0007669"/>
    <property type="project" value="UniProtKB-SubCell"/>
</dbReference>
<dbReference type="SUPFAM" id="SSF52833">
    <property type="entry name" value="Thioredoxin-like"/>
    <property type="match status" value="1"/>
</dbReference>
<dbReference type="GO" id="GO:0017004">
    <property type="term" value="P:cytochrome complex assembly"/>
    <property type="evidence" value="ECO:0007669"/>
    <property type="project" value="UniProtKB-KW"/>
</dbReference>